<reference evidence="2" key="1">
    <citation type="journal article" date="2019" name="Int. J. Syst. Evol. Microbiol.">
        <title>The Global Catalogue of Microorganisms (GCM) 10K type strain sequencing project: providing services to taxonomists for standard genome sequencing and annotation.</title>
        <authorList>
            <consortium name="The Broad Institute Genomics Platform"/>
            <consortium name="The Broad Institute Genome Sequencing Center for Infectious Disease"/>
            <person name="Wu L."/>
            <person name="Ma J."/>
        </authorList>
    </citation>
    <scope>NUCLEOTIDE SEQUENCE [LARGE SCALE GENOMIC DNA]</scope>
    <source>
        <strain evidence="2">TBRC 5832</strain>
    </source>
</reference>
<name>A0ABV8IHH3_9ACTN</name>
<accession>A0ABV8IHH3</accession>
<organism evidence="1 2">
    <name type="scientific">Actinoplanes subglobosus</name>
    <dbReference type="NCBI Taxonomy" id="1547892"/>
    <lineage>
        <taxon>Bacteria</taxon>
        <taxon>Bacillati</taxon>
        <taxon>Actinomycetota</taxon>
        <taxon>Actinomycetes</taxon>
        <taxon>Micromonosporales</taxon>
        <taxon>Micromonosporaceae</taxon>
        <taxon>Actinoplanes</taxon>
    </lineage>
</organism>
<gene>
    <name evidence="1" type="ORF">ACFO0C_00580</name>
</gene>
<evidence type="ECO:0000313" key="2">
    <source>
        <dbReference type="Proteomes" id="UP001595867"/>
    </source>
</evidence>
<protein>
    <submittedName>
        <fullName evidence="1">Uncharacterized protein</fullName>
    </submittedName>
</protein>
<comment type="caution">
    <text evidence="1">The sequence shown here is derived from an EMBL/GenBank/DDBJ whole genome shotgun (WGS) entry which is preliminary data.</text>
</comment>
<dbReference type="Proteomes" id="UP001595867">
    <property type="component" value="Unassembled WGS sequence"/>
</dbReference>
<dbReference type="EMBL" id="JBHSBL010000002">
    <property type="protein sequence ID" value="MFC4063409.1"/>
    <property type="molecule type" value="Genomic_DNA"/>
</dbReference>
<evidence type="ECO:0000313" key="1">
    <source>
        <dbReference type="EMBL" id="MFC4063409.1"/>
    </source>
</evidence>
<proteinExistence type="predicted"/>
<keyword evidence="2" id="KW-1185">Reference proteome</keyword>
<dbReference type="RefSeq" id="WP_378064417.1">
    <property type="nucleotide sequence ID" value="NZ_JBHSBL010000002.1"/>
</dbReference>
<sequence length="174" mass="19340">MTSFPALARLVRDVSLPPHRRRSRLRNCIHHFAPLGFTATWNHLEAAHRIPRRIEKDPDSLVRALDELEAARALVLPRAVAFADRRRAEKQEGRRSPATLHPWNSWGCNGIAYCPEPQTHPGEPLPLVVGRVLDACEAGVSPVGRCFVCGDEARRPRRACRICGVQPGGRGTPL</sequence>